<evidence type="ECO:0000313" key="2">
    <source>
        <dbReference type="Proteomes" id="UP001236652"/>
    </source>
</evidence>
<geneLocation type="plasmid" evidence="1 2">
    <name>unnamed</name>
</geneLocation>
<protein>
    <submittedName>
        <fullName evidence="1">Uncharacterized protein</fullName>
    </submittedName>
</protein>
<keyword evidence="2" id="KW-1185">Reference proteome</keyword>
<proteinExistence type="predicted"/>
<dbReference type="EMBL" id="CP126447">
    <property type="protein sequence ID" value="WIG00309.1"/>
    <property type="molecule type" value="Genomic_DNA"/>
</dbReference>
<evidence type="ECO:0000313" key="1">
    <source>
        <dbReference type="EMBL" id="WIG00309.1"/>
    </source>
</evidence>
<gene>
    <name evidence="1" type="ORF">QNI29_20900</name>
</gene>
<accession>A0ABY8V3U6</accession>
<dbReference type="Proteomes" id="UP001236652">
    <property type="component" value="Plasmid unnamed"/>
</dbReference>
<reference evidence="1 2" key="1">
    <citation type="submission" date="2023-05" db="EMBL/GenBank/DDBJ databases">
        <title>Comparative genomics reveals the evidence of polycyclic aromatic hydrocarbons degradation in moderately halophilic genus Pontibacillus.</title>
        <authorList>
            <person name="Yang H."/>
            <person name="Qian Z."/>
        </authorList>
    </citation>
    <scope>NUCLEOTIDE SEQUENCE [LARGE SCALE GENOMIC DNA]</scope>
    <source>
        <strain evidence="2">HN14</strain>
        <plasmid evidence="1 2">unnamed</plasmid>
    </source>
</reference>
<dbReference type="RefSeq" id="WP_231419910.1">
    <property type="nucleotide sequence ID" value="NZ_CP126447.1"/>
</dbReference>
<keyword evidence="1" id="KW-0614">Plasmid</keyword>
<sequence>MEMIKVEMIREFLSEEEKFLGKLHVCISKFWVKIDNFILDMLKEELYKVEEILDEILEETDSSYVMSEAYRCKSELFNRFLHLERLEELIKERV</sequence>
<organism evidence="1 2">
    <name type="scientific">Pontibacillus chungwhensis</name>
    <dbReference type="NCBI Taxonomy" id="265426"/>
    <lineage>
        <taxon>Bacteria</taxon>
        <taxon>Bacillati</taxon>
        <taxon>Bacillota</taxon>
        <taxon>Bacilli</taxon>
        <taxon>Bacillales</taxon>
        <taxon>Bacillaceae</taxon>
        <taxon>Pontibacillus</taxon>
    </lineage>
</organism>
<name>A0ABY8V3U6_9BACI</name>